<dbReference type="SUPFAM" id="SSF55008">
    <property type="entry name" value="HMA, heavy metal-associated domain"/>
    <property type="match status" value="2"/>
</dbReference>
<keyword evidence="3" id="KW-0813">Transport</keyword>
<evidence type="ECO:0000256" key="1">
    <source>
        <dbReference type="ARBA" id="ARBA00004127"/>
    </source>
</evidence>
<dbReference type="FunFam" id="3.30.70.100:FF:000001">
    <property type="entry name" value="ATPase copper transporting beta"/>
    <property type="match status" value="1"/>
</dbReference>
<evidence type="ECO:0000256" key="3">
    <source>
        <dbReference type="ARBA" id="ARBA00022796"/>
    </source>
</evidence>
<evidence type="ECO:0000259" key="7">
    <source>
        <dbReference type="PROSITE" id="PS50846"/>
    </source>
</evidence>
<dbReference type="InterPro" id="IPR036163">
    <property type="entry name" value="HMA_dom_sf"/>
</dbReference>
<dbReference type="PANTHER" id="PTHR43520">
    <property type="entry name" value="ATP7, ISOFORM B"/>
    <property type="match status" value="1"/>
</dbReference>
<dbReference type="InterPro" id="IPR017969">
    <property type="entry name" value="Heavy-metal-associated_CS"/>
</dbReference>
<keyword evidence="4" id="KW-0460">Magnesium</keyword>
<dbReference type="CDD" id="cd00371">
    <property type="entry name" value="HMA"/>
    <property type="match status" value="2"/>
</dbReference>
<dbReference type="GO" id="GO:0043682">
    <property type="term" value="F:P-type divalent copper transporter activity"/>
    <property type="evidence" value="ECO:0007669"/>
    <property type="project" value="TreeGrafter"/>
</dbReference>
<evidence type="ECO:0000313" key="8">
    <source>
        <dbReference type="EMBL" id="GAH21010.1"/>
    </source>
</evidence>
<dbReference type="FunFam" id="3.30.70.100:FF:000005">
    <property type="entry name" value="Copper-exporting P-type ATPase A"/>
    <property type="match status" value="1"/>
</dbReference>
<dbReference type="InterPro" id="IPR006122">
    <property type="entry name" value="HMA_Cu_ion-bd"/>
</dbReference>
<protein>
    <recommendedName>
        <fullName evidence="7">HMA domain-containing protein</fullName>
    </recommendedName>
</protein>
<comment type="caution">
    <text evidence="8">The sequence shown here is derived from an EMBL/GenBank/DDBJ whole genome shotgun (WGS) entry which is preliminary data.</text>
</comment>
<dbReference type="PANTHER" id="PTHR43520:SF8">
    <property type="entry name" value="P-TYPE CU(+) TRANSPORTER"/>
    <property type="match status" value="1"/>
</dbReference>
<dbReference type="AlphaFoldDB" id="X1EL12"/>
<feature type="domain" description="HMA" evidence="7">
    <location>
        <begin position="13"/>
        <end position="79"/>
    </location>
</feature>
<dbReference type="Gene3D" id="3.30.70.100">
    <property type="match status" value="2"/>
</dbReference>
<dbReference type="GO" id="GO:0005507">
    <property type="term" value="F:copper ion binding"/>
    <property type="evidence" value="ECO:0007669"/>
    <property type="project" value="InterPro"/>
</dbReference>
<evidence type="ECO:0000256" key="2">
    <source>
        <dbReference type="ARBA" id="ARBA00022723"/>
    </source>
</evidence>
<feature type="non-terminal residue" evidence="8">
    <location>
        <position position="129"/>
    </location>
</feature>
<keyword evidence="2" id="KW-0479">Metal-binding</keyword>
<sequence>MEEALVLLEKKALKARIPITGMTCTTCAATIEKGLAETAGVEQAKVNFAQEKASIEYDSTKVSLAKIKDTISRLGYGTATRKSIFPAGGMTCASCVARVEQALSDVPGVISANVNLASEKATVEYIEGT</sequence>
<evidence type="ECO:0000256" key="6">
    <source>
        <dbReference type="ARBA" id="ARBA00023008"/>
    </source>
</evidence>
<dbReference type="GO" id="GO:0055070">
    <property type="term" value="P:copper ion homeostasis"/>
    <property type="evidence" value="ECO:0007669"/>
    <property type="project" value="TreeGrafter"/>
</dbReference>
<comment type="subcellular location">
    <subcellularLocation>
        <location evidence="1">Endomembrane system</location>
        <topology evidence="1">Multi-pass membrane protein</topology>
    </subcellularLocation>
</comment>
<reference evidence="8" key="1">
    <citation type="journal article" date="2014" name="Front. Microbiol.">
        <title>High frequency of phylogenetically diverse reductive dehalogenase-homologous genes in deep subseafloor sedimentary metagenomes.</title>
        <authorList>
            <person name="Kawai M."/>
            <person name="Futagami T."/>
            <person name="Toyoda A."/>
            <person name="Takaki Y."/>
            <person name="Nishi S."/>
            <person name="Hori S."/>
            <person name="Arai W."/>
            <person name="Tsubouchi T."/>
            <person name="Morono Y."/>
            <person name="Uchiyama I."/>
            <person name="Ito T."/>
            <person name="Fujiyama A."/>
            <person name="Inagaki F."/>
            <person name="Takami H."/>
        </authorList>
    </citation>
    <scope>NUCLEOTIDE SEQUENCE</scope>
    <source>
        <strain evidence="8">Expedition CK06-06</strain>
    </source>
</reference>
<name>X1EL12_9ZZZZ</name>
<dbReference type="PROSITE" id="PS01047">
    <property type="entry name" value="HMA_1"/>
    <property type="match status" value="1"/>
</dbReference>
<organism evidence="8">
    <name type="scientific">marine sediment metagenome</name>
    <dbReference type="NCBI Taxonomy" id="412755"/>
    <lineage>
        <taxon>unclassified sequences</taxon>
        <taxon>metagenomes</taxon>
        <taxon>ecological metagenomes</taxon>
    </lineage>
</organism>
<gene>
    <name evidence="8" type="ORF">S03H2_06994</name>
</gene>
<feature type="domain" description="HMA" evidence="7">
    <location>
        <begin position="81"/>
        <end position="129"/>
    </location>
</feature>
<dbReference type="PRINTS" id="PR00942">
    <property type="entry name" value="CUATPASEI"/>
</dbReference>
<evidence type="ECO:0000256" key="4">
    <source>
        <dbReference type="ARBA" id="ARBA00022842"/>
    </source>
</evidence>
<proteinExistence type="predicted"/>
<keyword evidence="3" id="KW-0406">Ion transport</keyword>
<dbReference type="PROSITE" id="PS50846">
    <property type="entry name" value="HMA_2"/>
    <property type="match status" value="2"/>
</dbReference>
<dbReference type="NCBIfam" id="TIGR00003">
    <property type="entry name" value="copper ion binding protein"/>
    <property type="match status" value="2"/>
</dbReference>
<accession>X1EL12</accession>
<dbReference type="GO" id="GO:0016020">
    <property type="term" value="C:membrane"/>
    <property type="evidence" value="ECO:0007669"/>
    <property type="project" value="TreeGrafter"/>
</dbReference>
<keyword evidence="3" id="KW-0187">Copper transport</keyword>
<evidence type="ECO:0000256" key="5">
    <source>
        <dbReference type="ARBA" id="ARBA00022967"/>
    </source>
</evidence>
<keyword evidence="6" id="KW-0186">Copper</keyword>
<keyword evidence="5" id="KW-1278">Translocase</keyword>
<dbReference type="EMBL" id="BARU01003158">
    <property type="protein sequence ID" value="GAH21010.1"/>
    <property type="molecule type" value="Genomic_DNA"/>
</dbReference>
<dbReference type="Pfam" id="PF00403">
    <property type="entry name" value="HMA"/>
    <property type="match status" value="2"/>
</dbReference>
<dbReference type="InterPro" id="IPR006121">
    <property type="entry name" value="HMA_dom"/>
</dbReference>